<dbReference type="InterPro" id="IPR001091">
    <property type="entry name" value="RM_Methyltransferase"/>
</dbReference>
<name>A0A0F9CQS6_9ZZZZ</name>
<dbReference type="InterPro" id="IPR002941">
    <property type="entry name" value="DNA_methylase_N4/N6"/>
</dbReference>
<dbReference type="EMBL" id="LAZR01043048">
    <property type="protein sequence ID" value="KKL08026.1"/>
    <property type="molecule type" value="Genomic_DNA"/>
</dbReference>
<dbReference type="InterPro" id="IPR002052">
    <property type="entry name" value="DNA_methylase_N6_adenine_CS"/>
</dbReference>
<comment type="similarity">
    <text evidence="1">Belongs to the N(4)/N(6)-methyltransferase family.</text>
</comment>
<evidence type="ECO:0000256" key="3">
    <source>
        <dbReference type="ARBA" id="ARBA00022679"/>
    </source>
</evidence>
<dbReference type="PANTHER" id="PTHR13370">
    <property type="entry name" value="RNA METHYLASE-RELATED"/>
    <property type="match status" value="1"/>
</dbReference>
<evidence type="ECO:0000259" key="4">
    <source>
        <dbReference type="Pfam" id="PF01555"/>
    </source>
</evidence>
<evidence type="ECO:0000256" key="2">
    <source>
        <dbReference type="ARBA" id="ARBA00022603"/>
    </source>
</evidence>
<dbReference type="PRINTS" id="PR00508">
    <property type="entry name" value="S21N4MTFRASE"/>
</dbReference>
<dbReference type="GO" id="GO:0008170">
    <property type="term" value="F:N-methyltransferase activity"/>
    <property type="evidence" value="ECO:0007669"/>
    <property type="project" value="InterPro"/>
</dbReference>
<proteinExistence type="inferred from homology"/>
<dbReference type="SUPFAM" id="SSF53335">
    <property type="entry name" value="S-adenosyl-L-methionine-dependent methyltransferases"/>
    <property type="match status" value="1"/>
</dbReference>
<sequence length="277" mass="32948">MDLINQVLLGENLGYIKKFSYETIDLIYIDPPFYSNKIYDDFNDVWKSLEEYINYIEIRINEMYRTLKKSGNFYLHCDPKASHYLKVLCDKIFGYNNFKSEIIWDVKSISGYKSQKKGWIRSHDTILHYTKSNNFTFNKIYLEYDKEYYKKFKRTDKDGRLFAYSNDNVMYLDERKGMPISDVWSDIISYQTRTRSKNYTGYSTQKPEEILERIIRSSSNKEDLVVDFFCGSGTTLFIAKKLNRNYFGCDNNPNAIKITKNRLKQINRTKSGVLGWL</sequence>
<keyword evidence="3" id="KW-0808">Transferase</keyword>
<reference evidence="5" key="1">
    <citation type="journal article" date="2015" name="Nature">
        <title>Complex archaea that bridge the gap between prokaryotes and eukaryotes.</title>
        <authorList>
            <person name="Spang A."/>
            <person name="Saw J.H."/>
            <person name="Jorgensen S.L."/>
            <person name="Zaremba-Niedzwiedzka K."/>
            <person name="Martijn J."/>
            <person name="Lind A.E."/>
            <person name="van Eijk R."/>
            <person name="Schleper C."/>
            <person name="Guy L."/>
            <person name="Ettema T.J."/>
        </authorList>
    </citation>
    <scope>NUCLEOTIDE SEQUENCE</scope>
</reference>
<dbReference type="InterPro" id="IPR029063">
    <property type="entry name" value="SAM-dependent_MTases_sf"/>
</dbReference>
<dbReference type="GO" id="GO:0005737">
    <property type="term" value="C:cytoplasm"/>
    <property type="evidence" value="ECO:0007669"/>
    <property type="project" value="TreeGrafter"/>
</dbReference>
<dbReference type="Pfam" id="PF01555">
    <property type="entry name" value="N6_N4_Mtase"/>
    <property type="match status" value="1"/>
</dbReference>
<evidence type="ECO:0000313" key="5">
    <source>
        <dbReference type="EMBL" id="KKL08026.1"/>
    </source>
</evidence>
<protein>
    <recommendedName>
        <fullName evidence="4">DNA methylase N-4/N-6 domain-containing protein</fullName>
    </recommendedName>
</protein>
<dbReference type="PROSITE" id="PS00092">
    <property type="entry name" value="N6_MTASE"/>
    <property type="match status" value="1"/>
</dbReference>
<feature type="domain" description="DNA methylase N-4/N-6" evidence="4">
    <location>
        <begin position="24"/>
        <end position="260"/>
    </location>
</feature>
<dbReference type="Gene3D" id="3.40.50.150">
    <property type="entry name" value="Vaccinia Virus protein VP39"/>
    <property type="match status" value="1"/>
</dbReference>
<dbReference type="PANTHER" id="PTHR13370:SF24">
    <property type="entry name" value="TYPE III RESTRICTION-MODIFICATION ENZYME STYLTI MOD SUBUNIT"/>
    <property type="match status" value="1"/>
</dbReference>
<dbReference type="GO" id="GO:0003677">
    <property type="term" value="F:DNA binding"/>
    <property type="evidence" value="ECO:0007669"/>
    <property type="project" value="InterPro"/>
</dbReference>
<evidence type="ECO:0000256" key="1">
    <source>
        <dbReference type="ARBA" id="ARBA00006594"/>
    </source>
</evidence>
<keyword evidence="2" id="KW-0489">Methyltransferase</keyword>
<organism evidence="5">
    <name type="scientific">marine sediment metagenome</name>
    <dbReference type="NCBI Taxonomy" id="412755"/>
    <lineage>
        <taxon>unclassified sequences</taxon>
        <taxon>metagenomes</taxon>
        <taxon>ecological metagenomes</taxon>
    </lineage>
</organism>
<accession>A0A0F9CQS6</accession>
<gene>
    <name evidence="5" type="ORF">LCGC14_2580060</name>
</gene>
<dbReference type="AlphaFoldDB" id="A0A0F9CQS6"/>
<dbReference type="GO" id="GO:0032259">
    <property type="term" value="P:methylation"/>
    <property type="evidence" value="ECO:0007669"/>
    <property type="project" value="UniProtKB-KW"/>
</dbReference>
<comment type="caution">
    <text evidence="5">The sequence shown here is derived from an EMBL/GenBank/DDBJ whole genome shotgun (WGS) entry which is preliminary data.</text>
</comment>